<feature type="domain" description="VOC" evidence="2">
    <location>
        <begin position="6"/>
        <end position="129"/>
    </location>
</feature>
<dbReference type="SUPFAM" id="SSF54593">
    <property type="entry name" value="Glyoxalase/Bleomycin resistance protein/Dihydroxybiphenyl dioxygenase"/>
    <property type="match status" value="1"/>
</dbReference>
<evidence type="ECO:0000313" key="4">
    <source>
        <dbReference type="Proteomes" id="UP000663929"/>
    </source>
</evidence>
<accession>A0A8A4TI48</accession>
<dbReference type="PROSITE" id="PS51819">
    <property type="entry name" value="VOC"/>
    <property type="match status" value="1"/>
</dbReference>
<gene>
    <name evidence="3" type="ORF">J3U87_24890</name>
</gene>
<dbReference type="InterPro" id="IPR004360">
    <property type="entry name" value="Glyas_Fos-R_dOase_dom"/>
</dbReference>
<dbReference type="PROSITE" id="PS00934">
    <property type="entry name" value="GLYOXALASE_I_1"/>
    <property type="match status" value="1"/>
</dbReference>
<evidence type="ECO:0000259" key="2">
    <source>
        <dbReference type="PROSITE" id="PS51819"/>
    </source>
</evidence>
<keyword evidence="4" id="KW-1185">Reference proteome</keyword>
<organism evidence="3 4">
    <name type="scientific">Sulfidibacter corallicola</name>
    <dbReference type="NCBI Taxonomy" id="2818388"/>
    <lineage>
        <taxon>Bacteria</taxon>
        <taxon>Pseudomonadati</taxon>
        <taxon>Acidobacteriota</taxon>
        <taxon>Holophagae</taxon>
        <taxon>Acanthopleuribacterales</taxon>
        <taxon>Acanthopleuribacteraceae</taxon>
        <taxon>Sulfidibacter</taxon>
    </lineage>
</organism>
<dbReference type="EMBL" id="CP071793">
    <property type="protein sequence ID" value="QTD48832.1"/>
    <property type="molecule type" value="Genomic_DNA"/>
</dbReference>
<dbReference type="GO" id="GO:0004462">
    <property type="term" value="F:lactoylglutathione lyase activity"/>
    <property type="evidence" value="ECO:0007669"/>
    <property type="project" value="InterPro"/>
</dbReference>
<dbReference type="AlphaFoldDB" id="A0A8A4TI48"/>
<dbReference type="CDD" id="cd06587">
    <property type="entry name" value="VOC"/>
    <property type="match status" value="1"/>
</dbReference>
<evidence type="ECO:0000313" key="3">
    <source>
        <dbReference type="EMBL" id="QTD48832.1"/>
    </source>
</evidence>
<dbReference type="KEGG" id="scor:J3U87_24890"/>
<name>A0A8A4TI48_SULCO</name>
<keyword evidence="1" id="KW-0479">Metal-binding</keyword>
<dbReference type="Gene3D" id="3.10.180.10">
    <property type="entry name" value="2,3-Dihydroxybiphenyl 1,2-Dioxygenase, domain 1"/>
    <property type="match status" value="1"/>
</dbReference>
<dbReference type="GO" id="GO:0046872">
    <property type="term" value="F:metal ion binding"/>
    <property type="evidence" value="ECO:0007669"/>
    <property type="project" value="UniProtKB-KW"/>
</dbReference>
<dbReference type="Proteomes" id="UP000663929">
    <property type="component" value="Chromosome"/>
</dbReference>
<dbReference type="InterPro" id="IPR018146">
    <property type="entry name" value="Glyoxalase_1_CS"/>
</dbReference>
<proteinExistence type="predicted"/>
<dbReference type="RefSeq" id="WP_237378482.1">
    <property type="nucleotide sequence ID" value="NZ_CP071793.1"/>
</dbReference>
<dbReference type="InterPro" id="IPR037523">
    <property type="entry name" value="VOC_core"/>
</dbReference>
<evidence type="ECO:0000256" key="1">
    <source>
        <dbReference type="ARBA" id="ARBA00022723"/>
    </source>
</evidence>
<dbReference type="Pfam" id="PF00903">
    <property type="entry name" value="Glyoxalase"/>
    <property type="match status" value="1"/>
</dbReference>
<protein>
    <submittedName>
        <fullName evidence="3">VOC family protein</fullName>
    </submittedName>
</protein>
<reference evidence="3" key="1">
    <citation type="submission" date="2021-03" db="EMBL/GenBank/DDBJ databases">
        <title>Acanthopleuribacteraceae sp. M133.</title>
        <authorList>
            <person name="Wang G."/>
        </authorList>
    </citation>
    <scope>NUCLEOTIDE SEQUENCE</scope>
    <source>
        <strain evidence="3">M133</strain>
    </source>
</reference>
<dbReference type="InterPro" id="IPR029068">
    <property type="entry name" value="Glyas_Bleomycin-R_OHBP_Dase"/>
</dbReference>
<sequence length="152" mass="16999">MIAIEKIDHIGIRVKEKARATTFYELLGFELIVDTGFEKGHPIMMRHPSGIVLNLLGPATVPSETNILMDVSPKYAGYTHMALKVKSLADLEAFLAKHQIAITGRFSFKDMNSLFVRDPDRNVIEFDEYPGDDPASRLMTPGDDIDAYHAHP</sequence>